<accession>A0A2H3BAF8</accession>
<dbReference type="EMBL" id="KZ293482">
    <property type="protein sequence ID" value="PBK60813.1"/>
    <property type="molecule type" value="Genomic_DNA"/>
</dbReference>
<reference evidence="2" key="1">
    <citation type="journal article" date="2017" name="Nat. Ecol. Evol.">
        <title>Genome expansion and lineage-specific genetic innovations in the forest pathogenic fungi Armillaria.</title>
        <authorList>
            <person name="Sipos G."/>
            <person name="Prasanna A.N."/>
            <person name="Walter M.C."/>
            <person name="O'Connor E."/>
            <person name="Balint B."/>
            <person name="Krizsan K."/>
            <person name="Kiss B."/>
            <person name="Hess J."/>
            <person name="Varga T."/>
            <person name="Slot J."/>
            <person name="Riley R."/>
            <person name="Boka B."/>
            <person name="Rigling D."/>
            <person name="Barry K."/>
            <person name="Lee J."/>
            <person name="Mihaltcheva S."/>
            <person name="LaButti K."/>
            <person name="Lipzen A."/>
            <person name="Waldron R."/>
            <person name="Moloney N.M."/>
            <person name="Sperisen C."/>
            <person name="Kredics L."/>
            <person name="Vagvoelgyi C."/>
            <person name="Patrignani A."/>
            <person name="Fitzpatrick D."/>
            <person name="Nagy I."/>
            <person name="Doyle S."/>
            <person name="Anderson J.B."/>
            <person name="Grigoriev I.V."/>
            <person name="Gueldener U."/>
            <person name="Muensterkoetter M."/>
            <person name="Nagy L.G."/>
        </authorList>
    </citation>
    <scope>NUCLEOTIDE SEQUENCE [LARGE SCALE GENOMIC DNA]</scope>
    <source>
        <strain evidence="2">28-4</strain>
    </source>
</reference>
<name>A0A2H3BAF8_9AGAR</name>
<organism evidence="1 2">
    <name type="scientific">Armillaria solidipes</name>
    <dbReference type="NCBI Taxonomy" id="1076256"/>
    <lineage>
        <taxon>Eukaryota</taxon>
        <taxon>Fungi</taxon>
        <taxon>Dikarya</taxon>
        <taxon>Basidiomycota</taxon>
        <taxon>Agaricomycotina</taxon>
        <taxon>Agaricomycetes</taxon>
        <taxon>Agaricomycetidae</taxon>
        <taxon>Agaricales</taxon>
        <taxon>Marasmiineae</taxon>
        <taxon>Physalacriaceae</taxon>
        <taxon>Armillaria</taxon>
    </lineage>
</organism>
<evidence type="ECO:0000313" key="1">
    <source>
        <dbReference type="EMBL" id="PBK60813.1"/>
    </source>
</evidence>
<proteinExistence type="predicted"/>
<dbReference type="Proteomes" id="UP000218334">
    <property type="component" value="Unassembled WGS sequence"/>
</dbReference>
<evidence type="ECO:0000313" key="2">
    <source>
        <dbReference type="Proteomes" id="UP000218334"/>
    </source>
</evidence>
<sequence>MPLKRTALATTHLIPTEILIHRRGRSSQVPRAMVCSHPHLPSQHCSLGCVGNIFLRILGRFLRASRYVIPLEELSLNTCTITSPPAIDHATSSRALPSCPCWGRQSTIRRRVRYGHSRGQGKGYVPGSQSSPFKVYSNQCVDCPSACRVI</sequence>
<gene>
    <name evidence="1" type="ORF">ARMSODRAFT_684390</name>
</gene>
<protein>
    <submittedName>
        <fullName evidence="1">Uncharacterized protein</fullName>
    </submittedName>
</protein>
<dbReference type="AlphaFoldDB" id="A0A2H3BAF8"/>
<keyword evidence="2" id="KW-1185">Reference proteome</keyword>